<dbReference type="EMBL" id="JAESIY010000005">
    <property type="protein sequence ID" value="MBL3656587.1"/>
    <property type="molecule type" value="Genomic_DNA"/>
</dbReference>
<dbReference type="Gene3D" id="2.30.42.10">
    <property type="match status" value="1"/>
</dbReference>
<dbReference type="PANTHER" id="PTHR43343">
    <property type="entry name" value="PEPTIDASE S12"/>
    <property type="match status" value="1"/>
</dbReference>
<dbReference type="InterPro" id="IPR036034">
    <property type="entry name" value="PDZ_sf"/>
</dbReference>
<evidence type="ECO:0000256" key="3">
    <source>
        <dbReference type="ARBA" id="ARBA00022801"/>
    </source>
</evidence>
<dbReference type="PANTHER" id="PTHR43343:SF3">
    <property type="entry name" value="PROTEASE DO-LIKE 8, CHLOROPLASTIC"/>
    <property type="match status" value="1"/>
</dbReference>
<organism evidence="6 7">
    <name type="scientific">Fulvivirga sediminis</name>
    <dbReference type="NCBI Taxonomy" id="2803949"/>
    <lineage>
        <taxon>Bacteria</taxon>
        <taxon>Pseudomonadati</taxon>
        <taxon>Bacteroidota</taxon>
        <taxon>Cytophagia</taxon>
        <taxon>Cytophagales</taxon>
        <taxon>Fulvivirgaceae</taxon>
        <taxon>Fulvivirga</taxon>
    </lineage>
</organism>
<sequence length="486" mass="52755">MRKTLQIILLSFTAGLGGAYVFDLYKTNQITSSNTTDSSQFQLVNNHGEQISNNRSALPATDSDFVLASKTSTKSVVYIKNISETAYRTSYLDWFFDRSPGKQTQISSGSGVIFSEDGYIVTNNHVVQGADRLEVVYNKKIFDAELIGTDPSTDLAVLKVDGASLPAIPLGSSKQLNVGEWVIAVGNPFNLTSTVTAGIVSAKGREINILQGKFPIESFIQTDAAINPGNSGGALVNKSGELVGINTAILSMTGSYAGYGFAVPIDIVKKIVGDLIEYGEVQKAFFGGEVSDFDAAIAKRMDINIKDNAAYEGVLLSHVQKDGAAAKAGLEENDVILSVNNISVNSRSEFEEELSYHSPGDKISITYKRDGKVKSANLSLTNREGTTSILKREIYTSESLGAQFESVPKVERDLLGIEYGVKVFNIQNGLLRRVGVSEDFVITDINRVAIDDPEKLVDILEKIRGRVIIEGVNSKGREGYYSFYLR</sequence>
<dbReference type="PRINTS" id="PR00834">
    <property type="entry name" value="PROTEASES2C"/>
</dbReference>
<keyword evidence="4" id="KW-0720">Serine protease</keyword>
<dbReference type="GO" id="GO:0004252">
    <property type="term" value="F:serine-type endopeptidase activity"/>
    <property type="evidence" value="ECO:0007669"/>
    <property type="project" value="InterPro"/>
</dbReference>
<dbReference type="InterPro" id="IPR001940">
    <property type="entry name" value="Peptidase_S1C"/>
</dbReference>
<dbReference type="RefSeq" id="WP_202244374.1">
    <property type="nucleotide sequence ID" value="NZ_JAESIY010000005.1"/>
</dbReference>
<keyword evidence="7" id="KW-1185">Reference proteome</keyword>
<dbReference type="PROSITE" id="PS50106">
    <property type="entry name" value="PDZ"/>
    <property type="match status" value="1"/>
</dbReference>
<feature type="domain" description="PDZ" evidence="5">
    <location>
        <begin position="275"/>
        <end position="371"/>
    </location>
</feature>
<reference evidence="6" key="1">
    <citation type="submission" date="2021-01" db="EMBL/GenBank/DDBJ databases">
        <title>Fulvivirga kasyanovii gen. nov., sp nov., a novel member of the phylum Bacteroidetes isolated from seawater in a mussel farm.</title>
        <authorList>
            <person name="Zhao L.-H."/>
            <person name="Wang Z.-J."/>
        </authorList>
    </citation>
    <scope>NUCLEOTIDE SEQUENCE</scope>
    <source>
        <strain evidence="6">2943</strain>
    </source>
</reference>
<dbReference type="GO" id="GO:0006508">
    <property type="term" value="P:proteolysis"/>
    <property type="evidence" value="ECO:0007669"/>
    <property type="project" value="UniProtKB-KW"/>
</dbReference>
<evidence type="ECO:0000256" key="2">
    <source>
        <dbReference type="ARBA" id="ARBA00022670"/>
    </source>
</evidence>
<evidence type="ECO:0000256" key="1">
    <source>
        <dbReference type="ARBA" id="ARBA00010541"/>
    </source>
</evidence>
<dbReference type="Pfam" id="PF13365">
    <property type="entry name" value="Trypsin_2"/>
    <property type="match status" value="1"/>
</dbReference>
<gene>
    <name evidence="6" type="ORF">JL102_10620</name>
</gene>
<dbReference type="SUPFAM" id="SSF50156">
    <property type="entry name" value="PDZ domain-like"/>
    <property type="match status" value="1"/>
</dbReference>
<dbReference type="InterPro" id="IPR009003">
    <property type="entry name" value="Peptidase_S1_PA"/>
</dbReference>
<dbReference type="SUPFAM" id="SSF50494">
    <property type="entry name" value="Trypsin-like serine proteases"/>
    <property type="match status" value="1"/>
</dbReference>
<dbReference type="Proteomes" id="UP000659388">
    <property type="component" value="Unassembled WGS sequence"/>
</dbReference>
<evidence type="ECO:0000313" key="6">
    <source>
        <dbReference type="EMBL" id="MBL3656587.1"/>
    </source>
</evidence>
<protein>
    <submittedName>
        <fullName evidence="6">Trypsin-like peptidase domain-containing protein</fullName>
    </submittedName>
</protein>
<dbReference type="SMART" id="SM00228">
    <property type="entry name" value="PDZ"/>
    <property type="match status" value="1"/>
</dbReference>
<dbReference type="FunFam" id="2.40.10.10:FF:000001">
    <property type="entry name" value="Periplasmic serine protease DegS"/>
    <property type="match status" value="1"/>
</dbReference>
<dbReference type="Gene3D" id="2.40.10.120">
    <property type="match status" value="1"/>
</dbReference>
<comment type="similarity">
    <text evidence="1">Belongs to the peptidase S1C family.</text>
</comment>
<evidence type="ECO:0000259" key="5">
    <source>
        <dbReference type="PROSITE" id="PS50106"/>
    </source>
</evidence>
<dbReference type="InterPro" id="IPR051201">
    <property type="entry name" value="Chloro_Bact_Ser_Proteases"/>
</dbReference>
<evidence type="ECO:0000256" key="4">
    <source>
        <dbReference type="ARBA" id="ARBA00022825"/>
    </source>
</evidence>
<dbReference type="InterPro" id="IPR001478">
    <property type="entry name" value="PDZ"/>
</dbReference>
<keyword evidence="3" id="KW-0378">Hydrolase</keyword>
<evidence type="ECO:0000313" key="7">
    <source>
        <dbReference type="Proteomes" id="UP000659388"/>
    </source>
</evidence>
<name>A0A937F7R7_9BACT</name>
<dbReference type="AlphaFoldDB" id="A0A937F7R7"/>
<dbReference type="Pfam" id="PF13180">
    <property type="entry name" value="PDZ_2"/>
    <property type="match status" value="1"/>
</dbReference>
<proteinExistence type="inferred from homology"/>
<accession>A0A937F7R7</accession>
<comment type="caution">
    <text evidence="6">The sequence shown here is derived from an EMBL/GenBank/DDBJ whole genome shotgun (WGS) entry which is preliminary data.</text>
</comment>
<keyword evidence="2" id="KW-0645">Protease</keyword>